<evidence type="ECO:0000256" key="1">
    <source>
        <dbReference type="ARBA" id="ARBA00004123"/>
    </source>
</evidence>
<reference evidence="14" key="1">
    <citation type="journal article" date="2015" name="Proc. Natl. Acad. Sci. U.S.A.">
        <title>Genome sequence of the Asian Tiger mosquito, Aedes albopictus, reveals insights into its biology, genetics, and evolution.</title>
        <authorList>
            <person name="Chen X.G."/>
            <person name="Jiang X."/>
            <person name="Gu J."/>
            <person name="Xu M."/>
            <person name="Wu Y."/>
            <person name="Deng Y."/>
            <person name="Zhang C."/>
            <person name="Bonizzoni M."/>
            <person name="Dermauw W."/>
            <person name="Vontas J."/>
            <person name="Armbruster P."/>
            <person name="Huang X."/>
            <person name="Yang Y."/>
            <person name="Zhang H."/>
            <person name="He W."/>
            <person name="Peng H."/>
            <person name="Liu Y."/>
            <person name="Wu K."/>
            <person name="Chen J."/>
            <person name="Lirakis M."/>
            <person name="Topalis P."/>
            <person name="Van Leeuwen T."/>
            <person name="Hall A.B."/>
            <person name="Jiang X."/>
            <person name="Thorpe C."/>
            <person name="Mueller R.L."/>
            <person name="Sun C."/>
            <person name="Waterhouse R.M."/>
            <person name="Yan G."/>
            <person name="Tu Z.J."/>
            <person name="Fang X."/>
            <person name="James A.A."/>
        </authorList>
    </citation>
    <scope>NUCLEOTIDE SEQUENCE [LARGE SCALE GENOMIC DNA]</scope>
    <source>
        <strain evidence="14">Foshan</strain>
    </source>
</reference>
<evidence type="ECO:0000313" key="13">
    <source>
        <dbReference type="EnsemblMetazoa" id="AALFPA23_014067.P20448"/>
    </source>
</evidence>
<evidence type="ECO:0000313" key="14">
    <source>
        <dbReference type="Proteomes" id="UP000069940"/>
    </source>
</evidence>
<sequence length="593" mass="67337">MEVCRTCMNERGSEVVGKDFRSIFSNIEVEATNVYIADCLTQWVGRKVGPNDGMPSEICPPCLEAIKSITLFIQNAKDCDKKLRRILQPGANESPNDIESCIGLEMKIEVEDDSFGKLTDDEQTTDSNQQIVLSKRTKVQQESEELDAFGGIDVEQHSNFSSSEAEEGKVTHSKKGRGKGGRFSVKAEKEPKDNYNSDESDTFNVIESQNQIPCCGCLKFFDTEKELEHHGGVVHEETKRRNNPVNVAKTNVCKVCYKRFATHSPLIAHRNRYQRIDRVYECKKCSKRFLAAESVRKHALLHANDTIEHPKLYPISIARLEKYGYLCCVKKCSSSHTSENALLEHISKDHNLITDAAAASSELQCPFCQRSYASQVKLQAHYNNLYTTYSLNASRHQCHQCGEIFKTQTSLNSHVNKHAQTKPYECDFCSKSFYSDSALKQHKLIHTQDKTSTCSICGRAFRTKHFLENHYRVHSDEKPFACDICHKTFRYSSSLFMHKGTHATVKRHQCSVCGKGFTDTANMSRHMVMHTGIKPYQCQHCEKRFMRLAEKSEHESIVHMGIMPYACEICGKAFSSKRPFLKHEASCTGGRLQ</sequence>
<feature type="domain" description="C2H2-type" evidence="11">
    <location>
        <begin position="424"/>
        <end position="451"/>
    </location>
</feature>
<evidence type="ECO:0000256" key="4">
    <source>
        <dbReference type="ARBA" id="ARBA00022771"/>
    </source>
</evidence>
<keyword evidence="5 9" id="KW-0862">Zinc</keyword>
<feature type="region of interest" description="Disordered" evidence="10">
    <location>
        <begin position="148"/>
        <end position="200"/>
    </location>
</feature>
<dbReference type="InterPro" id="IPR050589">
    <property type="entry name" value="Ikaros_C2H2-ZF"/>
</dbReference>
<feature type="domain" description="C2H2-type" evidence="11">
    <location>
        <begin position="565"/>
        <end position="592"/>
    </location>
</feature>
<dbReference type="InterPro" id="IPR012934">
    <property type="entry name" value="Znf_AD"/>
</dbReference>
<dbReference type="PROSITE" id="PS51915">
    <property type="entry name" value="ZAD"/>
    <property type="match status" value="1"/>
</dbReference>
<dbReference type="PROSITE" id="PS00028">
    <property type="entry name" value="ZINC_FINGER_C2H2_1"/>
    <property type="match status" value="8"/>
</dbReference>
<evidence type="ECO:0000256" key="10">
    <source>
        <dbReference type="SAM" id="MobiDB-lite"/>
    </source>
</evidence>
<feature type="domain" description="C2H2-type" evidence="11">
    <location>
        <begin position="280"/>
        <end position="307"/>
    </location>
</feature>
<feature type="domain" description="C2H2-type" evidence="11">
    <location>
        <begin position="396"/>
        <end position="423"/>
    </location>
</feature>
<dbReference type="GeneID" id="109429665"/>
<name>A0ABM1Z1E9_AEDAL</name>
<evidence type="ECO:0000256" key="7">
    <source>
        <dbReference type="ARBA" id="ARBA00023242"/>
    </source>
</evidence>
<feature type="binding site" evidence="9">
    <location>
        <position position="7"/>
    </location>
    <ligand>
        <name>Zn(2+)</name>
        <dbReference type="ChEBI" id="CHEBI:29105"/>
    </ligand>
</feature>
<comment type="subcellular location">
    <subcellularLocation>
        <location evidence="1">Nucleus</location>
    </subcellularLocation>
</comment>
<feature type="binding site" evidence="9">
    <location>
        <position position="59"/>
    </location>
    <ligand>
        <name>Zn(2+)</name>
        <dbReference type="ChEBI" id="CHEBI:29105"/>
    </ligand>
</feature>
<dbReference type="InterPro" id="IPR036236">
    <property type="entry name" value="Znf_C2H2_sf"/>
</dbReference>
<keyword evidence="2 9" id="KW-0479">Metal-binding</keyword>
<dbReference type="EnsemblMetazoa" id="AALFPA23_014067.R20448">
    <property type="protein sequence ID" value="AALFPA23_014067.P20448"/>
    <property type="gene ID" value="AALFPA23_014067"/>
</dbReference>
<dbReference type="SUPFAM" id="SSF57716">
    <property type="entry name" value="Glucocorticoid receptor-like (DNA-binding domain)"/>
    <property type="match status" value="1"/>
</dbReference>
<dbReference type="Gene3D" id="3.30.160.60">
    <property type="entry name" value="Classic Zinc Finger"/>
    <property type="match status" value="8"/>
</dbReference>
<evidence type="ECO:0000256" key="5">
    <source>
        <dbReference type="ARBA" id="ARBA00022833"/>
    </source>
</evidence>
<accession>A0ABM1Z1E9</accession>
<evidence type="ECO:0000259" key="12">
    <source>
        <dbReference type="PROSITE" id="PS51915"/>
    </source>
</evidence>
<dbReference type="PANTHER" id="PTHR24404">
    <property type="entry name" value="ZINC FINGER PROTEIN"/>
    <property type="match status" value="1"/>
</dbReference>
<keyword evidence="4 8" id="KW-0863">Zinc-finger</keyword>
<feature type="compositionally biased region" description="Basic residues" evidence="10">
    <location>
        <begin position="171"/>
        <end position="180"/>
    </location>
</feature>
<feature type="binding site" evidence="9">
    <location>
        <position position="4"/>
    </location>
    <ligand>
        <name>Zn(2+)</name>
        <dbReference type="ChEBI" id="CHEBI:29105"/>
    </ligand>
</feature>
<keyword evidence="6" id="KW-0238">DNA-binding</keyword>
<feature type="domain" description="ZAD" evidence="12">
    <location>
        <begin position="2"/>
        <end position="86"/>
    </location>
</feature>
<dbReference type="Pfam" id="PF07776">
    <property type="entry name" value="zf-AD"/>
    <property type="match status" value="1"/>
</dbReference>
<evidence type="ECO:0000256" key="2">
    <source>
        <dbReference type="ARBA" id="ARBA00022723"/>
    </source>
</evidence>
<keyword evidence="14" id="KW-1185">Reference proteome</keyword>
<dbReference type="SMART" id="SM00868">
    <property type="entry name" value="zf-AD"/>
    <property type="match status" value="1"/>
</dbReference>
<keyword evidence="3" id="KW-0677">Repeat</keyword>
<feature type="domain" description="C2H2-type" evidence="11">
    <location>
        <begin position="536"/>
        <end position="564"/>
    </location>
</feature>
<protein>
    <recommendedName>
        <fullName evidence="15">C2h2-type zn-finger protein</fullName>
    </recommendedName>
</protein>
<feature type="domain" description="C2H2-type" evidence="11">
    <location>
        <begin position="480"/>
        <end position="507"/>
    </location>
</feature>
<evidence type="ECO:0000256" key="9">
    <source>
        <dbReference type="PROSITE-ProRule" id="PRU01263"/>
    </source>
</evidence>
<dbReference type="InterPro" id="IPR013087">
    <property type="entry name" value="Znf_C2H2_type"/>
</dbReference>
<organism evidence="13 14">
    <name type="scientific">Aedes albopictus</name>
    <name type="common">Asian tiger mosquito</name>
    <name type="synonym">Stegomyia albopicta</name>
    <dbReference type="NCBI Taxonomy" id="7160"/>
    <lineage>
        <taxon>Eukaryota</taxon>
        <taxon>Metazoa</taxon>
        <taxon>Ecdysozoa</taxon>
        <taxon>Arthropoda</taxon>
        <taxon>Hexapoda</taxon>
        <taxon>Insecta</taxon>
        <taxon>Pterygota</taxon>
        <taxon>Neoptera</taxon>
        <taxon>Endopterygota</taxon>
        <taxon>Diptera</taxon>
        <taxon>Nematocera</taxon>
        <taxon>Culicoidea</taxon>
        <taxon>Culicidae</taxon>
        <taxon>Culicinae</taxon>
        <taxon>Aedini</taxon>
        <taxon>Aedes</taxon>
        <taxon>Stegomyia</taxon>
    </lineage>
</organism>
<keyword evidence="7" id="KW-0539">Nucleus</keyword>
<dbReference type="Proteomes" id="UP000069940">
    <property type="component" value="Unassembled WGS sequence"/>
</dbReference>
<feature type="compositionally biased region" description="Basic and acidic residues" evidence="10">
    <location>
        <begin position="185"/>
        <end position="195"/>
    </location>
</feature>
<dbReference type="RefSeq" id="XP_019561217.3">
    <property type="nucleotide sequence ID" value="XM_019705672.3"/>
</dbReference>
<evidence type="ECO:0000256" key="8">
    <source>
        <dbReference type="PROSITE-ProRule" id="PRU00042"/>
    </source>
</evidence>
<evidence type="ECO:0008006" key="15">
    <source>
        <dbReference type="Google" id="ProtNLM"/>
    </source>
</evidence>
<evidence type="ECO:0000259" key="11">
    <source>
        <dbReference type="PROSITE" id="PS50157"/>
    </source>
</evidence>
<feature type="domain" description="C2H2-type" evidence="11">
    <location>
        <begin position="452"/>
        <end position="479"/>
    </location>
</feature>
<reference evidence="13" key="2">
    <citation type="submission" date="2025-05" db="UniProtKB">
        <authorList>
            <consortium name="EnsemblMetazoa"/>
        </authorList>
    </citation>
    <scope>IDENTIFICATION</scope>
    <source>
        <strain evidence="13">Foshan</strain>
    </source>
</reference>
<dbReference type="PANTHER" id="PTHR24404:SF114">
    <property type="entry name" value="KLUMPFUSS, ISOFORM B-RELATED"/>
    <property type="match status" value="1"/>
</dbReference>
<feature type="binding site" evidence="9">
    <location>
        <position position="62"/>
    </location>
    <ligand>
        <name>Zn(2+)</name>
        <dbReference type="ChEBI" id="CHEBI:29105"/>
    </ligand>
</feature>
<dbReference type="SMART" id="SM00355">
    <property type="entry name" value="ZnF_C2H2"/>
    <property type="match status" value="12"/>
</dbReference>
<evidence type="ECO:0000256" key="6">
    <source>
        <dbReference type="ARBA" id="ARBA00023125"/>
    </source>
</evidence>
<proteinExistence type="predicted"/>
<feature type="domain" description="C2H2-type" evidence="11">
    <location>
        <begin position="508"/>
        <end position="535"/>
    </location>
</feature>
<evidence type="ECO:0000256" key="3">
    <source>
        <dbReference type="ARBA" id="ARBA00022737"/>
    </source>
</evidence>
<dbReference type="PROSITE" id="PS50157">
    <property type="entry name" value="ZINC_FINGER_C2H2_2"/>
    <property type="match status" value="8"/>
</dbReference>
<dbReference type="Pfam" id="PF00096">
    <property type="entry name" value="zf-C2H2"/>
    <property type="match status" value="5"/>
</dbReference>
<dbReference type="Pfam" id="PF13912">
    <property type="entry name" value="zf-C2H2_6"/>
    <property type="match status" value="1"/>
</dbReference>
<dbReference type="SUPFAM" id="SSF57667">
    <property type="entry name" value="beta-beta-alpha zinc fingers"/>
    <property type="match status" value="5"/>
</dbReference>